<comment type="similarity">
    <text evidence="8 17">Belongs to the HisA/HisF family.</text>
</comment>
<dbReference type="HAMAP" id="MF_01021">
    <property type="entry name" value="HisI"/>
    <property type="match status" value="1"/>
</dbReference>
<dbReference type="Gene3D" id="1.10.287.1080">
    <property type="entry name" value="MazG-like"/>
    <property type="match status" value="1"/>
</dbReference>
<evidence type="ECO:0000256" key="16">
    <source>
        <dbReference type="HAMAP-Rule" id="MF_01019"/>
    </source>
</evidence>
<dbReference type="HAMAP" id="MF_01020">
    <property type="entry name" value="HisE"/>
    <property type="match status" value="1"/>
</dbReference>
<comment type="caution">
    <text evidence="19">The sequence shown here is derived from an EMBL/GenBank/DDBJ whole genome shotgun (WGS) entry which is preliminary data.</text>
</comment>
<evidence type="ECO:0000256" key="5">
    <source>
        <dbReference type="ARBA" id="ARBA00005204"/>
    </source>
</evidence>
<keyword evidence="11 16" id="KW-0547">Nucleotide-binding</keyword>
<gene>
    <name evidence="16 19" type="primary">hisIE</name>
    <name evidence="16" type="synonym">hisI</name>
    <name evidence="19" type="ORF">QJ036_12345</name>
</gene>
<dbReference type="Gene3D" id="3.20.20.70">
    <property type="entry name" value="Aldolase class I"/>
    <property type="match status" value="1"/>
</dbReference>
<dbReference type="SUPFAM" id="SSF51366">
    <property type="entry name" value="Ribulose-phoshate binding barrel"/>
    <property type="match status" value="1"/>
</dbReference>
<evidence type="ECO:0000256" key="6">
    <source>
        <dbReference type="ARBA" id="ARBA00007731"/>
    </source>
</evidence>
<keyword evidence="20" id="KW-1185">Reference proteome</keyword>
<dbReference type="AlphaFoldDB" id="A0AAP4F169"/>
<comment type="similarity">
    <text evidence="7 16">In the N-terminal section; belongs to the PRA-CH family.</text>
</comment>
<dbReference type="InterPro" id="IPR008179">
    <property type="entry name" value="HisE"/>
</dbReference>
<evidence type="ECO:0000256" key="17">
    <source>
        <dbReference type="RuleBase" id="RU003657"/>
    </source>
</evidence>
<comment type="pathway">
    <text evidence="4 16">Amino-acid biosynthesis; L-histidine biosynthesis; L-histidine from 5-phospho-alpha-D-ribose 1-diphosphate: step 3/9.</text>
</comment>
<sequence length="407" mass="45252">MVKEKKLGALVTLTESAVDLCRRLDDGGADELMLVDVSSDDAGHDKSIGMMKKIIRNADAQVIAGGRVKRVEDVKKYLYAGARMVFLQASEAGNIDMLKEVSDRFGKEKIAVYLDDGNLSRMEEYASLGAGSFILDAGNCPTEGCGFPVILLTEKQNTENLQTLLSIPGVTGVMLAGKAAGDFMEKKHVLKGAGLPMNTFESSVSWKEFKLLNDGLLPVIVQDYRTGEVLMMAYMNEQAFTDTLKTGKMNYYSRSRKSQWLKGETSGHFQYVKSLHLDCDNDTLLAKVAQVGAACHTGSRSCFYQTLAKKEYDETNPLMVFEKVYDVIMDRKLHPKEGSYTNYLFDKGIDKILKKVGEEATEIIIAAKNPDPEEIIYEISDFLYHAMVLMAEKGVSWEDITKELANR</sequence>
<keyword evidence="15 16" id="KW-0511">Multifunctional enzyme</keyword>
<keyword evidence="14 16" id="KW-0368">Histidine biosynthesis</keyword>
<dbReference type="InterPro" id="IPR021130">
    <property type="entry name" value="PRib-ATP_PPHydrolase-like"/>
</dbReference>
<dbReference type="InterPro" id="IPR038019">
    <property type="entry name" value="PRib_AMP_CycHydrolase_sf"/>
</dbReference>
<evidence type="ECO:0000256" key="4">
    <source>
        <dbReference type="ARBA" id="ARBA00005169"/>
    </source>
</evidence>
<evidence type="ECO:0000256" key="13">
    <source>
        <dbReference type="ARBA" id="ARBA00022840"/>
    </source>
</evidence>
<dbReference type="SUPFAM" id="SSF141734">
    <property type="entry name" value="HisI-like"/>
    <property type="match status" value="1"/>
</dbReference>
<dbReference type="GO" id="GO:0005524">
    <property type="term" value="F:ATP binding"/>
    <property type="evidence" value="ECO:0007669"/>
    <property type="project" value="UniProtKB-KW"/>
</dbReference>
<reference evidence="19 20" key="1">
    <citation type="submission" date="2023-05" db="EMBL/GenBank/DDBJ databases">
        <title>[ruminococcus] sp. nov., isolated from a pig farm feces dump.</title>
        <authorList>
            <person name="Chang Y.-H."/>
        </authorList>
    </citation>
    <scope>NUCLEOTIDE SEQUENCE [LARGE SCALE GENOMIC DNA]</scope>
    <source>
        <strain evidence="19 20">YH-rum2234</strain>
    </source>
</reference>
<dbReference type="PANTHER" id="PTHR42945:SF1">
    <property type="entry name" value="HISTIDINE BIOSYNTHESIS BIFUNCTIONAL PROTEIN HIS7"/>
    <property type="match status" value="1"/>
</dbReference>
<proteinExistence type="inferred from homology"/>
<keyword evidence="9 16" id="KW-0963">Cytoplasm</keyword>
<dbReference type="Pfam" id="PF01503">
    <property type="entry name" value="PRA-PH"/>
    <property type="match status" value="1"/>
</dbReference>
<evidence type="ECO:0000256" key="2">
    <source>
        <dbReference type="ARBA" id="ARBA00001460"/>
    </source>
</evidence>
<comment type="subcellular location">
    <subcellularLocation>
        <location evidence="3 16">Cytoplasm</location>
    </subcellularLocation>
</comment>
<dbReference type="NCBIfam" id="TIGR03188">
    <property type="entry name" value="histidine_hisI"/>
    <property type="match status" value="1"/>
</dbReference>
<dbReference type="GO" id="GO:0005737">
    <property type="term" value="C:cytoplasm"/>
    <property type="evidence" value="ECO:0007669"/>
    <property type="project" value="UniProtKB-SubCell"/>
</dbReference>
<keyword evidence="10 16" id="KW-0028">Amino-acid biosynthesis</keyword>
<evidence type="ECO:0000256" key="9">
    <source>
        <dbReference type="ARBA" id="ARBA00022490"/>
    </source>
</evidence>
<dbReference type="EC" id="3.6.1.31" evidence="16"/>
<dbReference type="RefSeq" id="WP_283231663.1">
    <property type="nucleotide sequence ID" value="NZ_JASGBQ010000028.1"/>
</dbReference>
<evidence type="ECO:0000256" key="8">
    <source>
        <dbReference type="ARBA" id="ARBA00009667"/>
    </source>
</evidence>
<dbReference type="InterPro" id="IPR013785">
    <property type="entry name" value="Aldolase_TIM"/>
</dbReference>
<dbReference type="GO" id="GO:0004636">
    <property type="term" value="F:phosphoribosyl-ATP diphosphatase activity"/>
    <property type="evidence" value="ECO:0007669"/>
    <property type="project" value="UniProtKB-UniRule"/>
</dbReference>
<dbReference type="HAMAP" id="MF_01019">
    <property type="entry name" value="HisIE"/>
    <property type="match status" value="1"/>
</dbReference>
<keyword evidence="13 16" id="KW-0067">ATP-binding</keyword>
<evidence type="ECO:0000259" key="18">
    <source>
        <dbReference type="Pfam" id="PF01502"/>
    </source>
</evidence>
<dbReference type="Pfam" id="PF01502">
    <property type="entry name" value="PRA-CH"/>
    <property type="match status" value="1"/>
</dbReference>
<dbReference type="GO" id="GO:0000105">
    <property type="term" value="P:L-histidine biosynthetic process"/>
    <property type="evidence" value="ECO:0007669"/>
    <property type="project" value="UniProtKB-UniRule"/>
</dbReference>
<dbReference type="InterPro" id="IPR011060">
    <property type="entry name" value="RibuloseP-bd_barrel"/>
</dbReference>
<name>A0AAP4F169_9FIRM</name>
<feature type="domain" description="Phosphoribosyl-AMP cyclohydrolase" evidence="18">
    <location>
        <begin position="231"/>
        <end position="304"/>
    </location>
</feature>
<evidence type="ECO:0000256" key="12">
    <source>
        <dbReference type="ARBA" id="ARBA00022801"/>
    </source>
</evidence>
<comment type="catalytic activity">
    <reaction evidence="2 16">
        <text>1-(5-phospho-beta-D-ribosyl)-ATP + H2O = 1-(5-phospho-beta-D-ribosyl)-5'-AMP + diphosphate + H(+)</text>
        <dbReference type="Rhea" id="RHEA:22828"/>
        <dbReference type="ChEBI" id="CHEBI:15377"/>
        <dbReference type="ChEBI" id="CHEBI:15378"/>
        <dbReference type="ChEBI" id="CHEBI:33019"/>
        <dbReference type="ChEBI" id="CHEBI:59457"/>
        <dbReference type="ChEBI" id="CHEBI:73183"/>
        <dbReference type="EC" id="3.6.1.31"/>
    </reaction>
</comment>
<evidence type="ECO:0000256" key="1">
    <source>
        <dbReference type="ARBA" id="ARBA00000024"/>
    </source>
</evidence>
<dbReference type="Pfam" id="PF00977">
    <property type="entry name" value="His_biosynth"/>
    <property type="match status" value="1"/>
</dbReference>
<dbReference type="InterPro" id="IPR026660">
    <property type="entry name" value="PRA-CH"/>
</dbReference>
<accession>A0AAP4F169</accession>
<dbReference type="FunFam" id="3.10.20.810:FF:000001">
    <property type="entry name" value="Histidine biosynthesis bifunctional protein HisIE"/>
    <property type="match status" value="1"/>
</dbReference>
<comment type="similarity">
    <text evidence="6 16">In the C-terminal section; belongs to the PRA-PH family.</text>
</comment>
<comment type="pathway">
    <text evidence="5 16">Amino-acid biosynthesis; L-histidine biosynthesis; L-histidine from 5-phospho-alpha-D-ribose 1-diphosphate: step 2/9.</text>
</comment>
<dbReference type="InterPro" id="IPR023019">
    <property type="entry name" value="His_synth_HisIE"/>
</dbReference>
<dbReference type="InterPro" id="IPR006062">
    <property type="entry name" value="His_biosynth"/>
</dbReference>
<dbReference type="EMBL" id="JASGBQ010000028">
    <property type="protein sequence ID" value="MDI9243238.1"/>
    <property type="molecule type" value="Genomic_DNA"/>
</dbReference>
<dbReference type="CDD" id="cd11534">
    <property type="entry name" value="NTP-PPase_HisIE_like"/>
    <property type="match status" value="1"/>
</dbReference>
<dbReference type="Proteomes" id="UP001300383">
    <property type="component" value="Unassembled WGS sequence"/>
</dbReference>
<feature type="region of interest" description="Phosphoribosyl-AMP cyclohydrolase" evidence="16">
    <location>
        <begin position="1"/>
        <end position="320"/>
    </location>
</feature>
<evidence type="ECO:0000313" key="20">
    <source>
        <dbReference type="Proteomes" id="UP001300383"/>
    </source>
</evidence>
<dbReference type="GO" id="GO:0004635">
    <property type="term" value="F:phosphoribosyl-AMP cyclohydrolase activity"/>
    <property type="evidence" value="ECO:0007669"/>
    <property type="project" value="UniProtKB-UniRule"/>
</dbReference>
<evidence type="ECO:0000256" key="14">
    <source>
        <dbReference type="ARBA" id="ARBA00023102"/>
    </source>
</evidence>
<evidence type="ECO:0000313" key="19">
    <source>
        <dbReference type="EMBL" id="MDI9243238.1"/>
    </source>
</evidence>
<dbReference type="EC" id="3.5.4.19" evidence="16"/>
<dbReference type="InterPro" id="IPR002496">
    <property type="entry name" value="PRib_AMP_CycHydrolase_dom"/>
</dbReference>
<dbReference type="NCBIfam" id="NF002747">
    <property type="entry name" value="PRK02759.1"/>
    <property type="match status" value="1"/>
</dbReference>
<comment type="catalytic activity">
    <reaction evidence="1 16">
        <text>1-(5-phospho-beta-D-ribosyl)-5'-AMP + H2O = 1-(5-phospho-beta-D-ribosyl)-5-[(5-phospho-beta-D-ribosylamino)methylideneamino]imidazole-4-carboxamide</text>
        <dbReference type="Rhea" id="RHEA:20049"/>
        <dbReference type="ChEBI" id="CHEBI:15377"/>
        <dbReference type="ChEBI" id="CHEBI:58435"/>
        <dbReference type="ChEBI" id="CHEBI:59457"/>
        <dbReference type="EC" id="3.5.4.19"/>
    </reaction>
</comment>
<protein>
    <recommendedName>
        <fullName evidence="16">Histidine biosynthesis bifunctional protein HisIE</fullName>
    </recommendedName>
    <domain>
        <recommendedName>
            <fullName evidence="16">Phosphoribosyl-AMP cyclohydrolase</fullName>
            <shortName evidence="16">PRA-CH</shortName>
            <ecNumber evidence="16">3.5.4.19</ecNumber>
        </recommendedName>
    </domain>
    <domain>
        <recommendedName>
            <fullName evidence="16">Phosphoribosyl-ATP pyrophosphatase</fullName>
            <shortName evidence="16">PRA-PH</shortName>
            <ecNumber evidence="16">3.6.1.31</ecNumber>
        </recommendedName>
    </domain>
</protein>
<evidence type="ECO:0000256" key="10">
    <source>
        <dbReference type="ARBA" id="ARBA00022605"/>
    </source>
</evidence>
<feature type="region of interest" description="Phosphoribosyl-ATP pyrophosphohydrolase" evidence="16">
    <location>
        <begin position="321"/>
        <end position="407"/>
    </location>
</feature>
<organism evidence="19 20">
    <name type="scientific">Fusibacillus kribbianus</name>
    <dbReference type="NCBI Taxonomy" id="3044208"/>
    <lineage>
        <taxon>Bacteria</taxon>
        <taxon>Bacillati</taxon>
        <taxon>Bacillota</taxon>
        <taxon>Clostridia</taxon>
        <taxon>Lachnospirales</taxon>
        <taxon>Lachnospiraceae</taxon>
        <taxon>Fusibacillus</taxon>
    </lineage>
</organism>
<evidence type="ECO:0000256" key="7">
    <source>
        <dbReference type="ARBA" id="ARBA00008299"/>
    </source>
</evidence>
<keyword evidence="12 16" id="KW-0378">Hydrolase</keyword>
<evidence type="ECO:0000256" key="11">
    <source>
        <dbReference type="ARBA" id="ARBA00022741"/>
    </source>
</evidence>
<dbReference type="Gene3D" id="3.10.20.810">
    <property type="entry name" value="Phosphoribosyl-AMP cyclohydrolase"/>
    <property type="match status" value="1"/>
</dbReference>
<evidence type="ECO:0000256" key="3">
    <source>
        <dbReference type="ARBA" id="ARBA00004496"/>
    </source>
</evidence>
<dbReference type="SUPFAM" id="SSF101386">
    <property type="entry name" value="all-alpha NTP pyrophosphatases"/>
    <property type="match status" value="1"/>
</dbReference>
<dbReference type="NCBIfam" id="NF000768">
    <property type="entry name" value="PRK00051.1"/>
    <property type="match status" value="1"/>
</dbReference>
<dbReference type="PANTHER" id="PTHR42945">
    <property type="entry name" value="HISTIDINE BIOSYNTHESIS BIFUNCTIONAL PROTEIN"/>
    <property type="match status" value="1"/>
</dbReference>
<evidence type="ECO:0000256" key="15">
    <source>
        <dbReference type="ARBA" id="ARBA00023268"/>
    </source>
</evidence>